<protein>
    <submittedName>
        <fullName evidence="1">Uncharacterized protein</fullName>
    </submittedName>
</protein>
<geneLocation type="plasmid" evidence="1">
    <name>pGTC3</name>
</geneLocation>
<keyword evidence="1" id="KW-0614">Plasmid</keyword>
<name>A0A1W6QY49_ENTFL</name>
<accession>A0A1W6QY49</accession>
<proteinExistence type="predicted"/>
<dbReference type="AlphaFoldDB" id="A0A1W6QY49"/>
<organism evidence="1">
    <name type="scientific">Enterococcus faecalis</name>
    <name type="common">Streptococcus faecalis</name>
    <dbReference type="NCBI Taxonomy" id="1351"/>
    <lineage>
        <taxon>Bacteria</taxon>
        <taxon>Bacillati</taxon>
        <taxon>Bacillota</taxon>
        <taxon>Bacilli</taxon>
        <taxon>Lactobacillales</taxon>
        <taxon>Enterococcaceae</taxon>
        <taxon>Enterococcus</taxon>
    </lineage>
</organism>
<dbReference type="EMBL" id="KY303941">
    <property type="protein sequence ID" value="ARO46299.1"/>
    <property type="molecule type" value="Genomic_DNA"/>
</dbReference>
<dbReference type="RefSeq" id="WP_172689767.1">
    <property type="nucleotide sequence ID" value="NZ_KY303941.1"/>
</dbReference>
<evidence type="ECO:0000313" key="1">
    <source>
        <dbReference type="EMBL" id="ARO46299.1"/>
    </source>
</evidence>
<reference evidence="1" key="1">
    <citation type="submission" date="2016-12" db="EMBL/GenBank/DDBJ databases">
        <title>Characterization of a Plasmid Isolated from Enterococcus faecalis found in the Fecal Material of a Blue Whale.</title>
        <authorList>
            <person name="McLaughlin R."/>
        </authorList>
    </citation>
    <scope>NUCLEOTIDE SEQUENCE</scope>
    <source>
        <strain evidence="1">3</strain>
        <plasmid evidence="1">pGTC3</plasmid>
    </source>
</reference>
<sequence length="100" mass="11959">MLSKQEKQQIRKEMYGIIANRSILDLSPEELQEVQKLAKQISSEYIFDSKPLPKMTLENLTVKRYQELREIGYRVMDIRRALNISETKLRKWRFEQGLSI</sequence>